<dbReference type="GO" id="GO:0003885">
    <property type="term" value="F:D-arabinono-1,4-lactone oxidase activity"/>
    <property type="evidence" value="ECO:0007669"/>
    <property type="project" value="InterPro"/>
</dbReference>
<dbReference type="EMBL" id="VMHE01000038">
    <property type="protein sequence ID" value="TSJ60031.1"/>
    <property type="molecule type" value="Genomic_DNA"/>
</dbReference>
<dbReference type="InterPro" id="IPR006094">
    <property type="entry name" value="Oxid_FAD_bind_N"/>
</dbReference>
<reference evidence="4 5" key="1">
    <citation type="submission" date="2019-07" db="EMBL/GenBank/DDBJ databases">
        <title>Allobacillus sp. nov. SKP isolated from shrimp paste of Euphausiacea.</title>
        <authorList>
            <person name="Kanchanasin P."/>
            <person name="Tanasupawat S."/>
            <person name="Shi W."/>
            <person name="Wu L."/>
            <person name="Ma J."/>
        </authorList>
    </citation>
    <scope>NUCLEOTIDE SEQUENCE [LARGE SCALE GENOMIC DNA]</scope>
    <source>
        <strain evidence="4 5">SKP4-8</strain>
    </source>
</reference>
<dbReference type="GO" id="GO:0016020">
    <property type="term" value="C:membrane"/>
    <property type="evidence" value="ECO:0007669"/>
    <property type="project" value="InterPro"/>
</dbReference>
<keyword evidence="2" id="KW-0560">Oxidoreductase</keyword>
<dbReference type="InterPro" id="IPR036318">
    <property type="entry name" value="FAD-bd_PCMH-like_sf"/>
</dbReference>
<dbReference type="PANTHER" id="PTHR43762">
    <property type="entry name" value="L-GULONOLACTONE OXIDASE"/>
    <property type="match status" value="1"/>
</dbReference>
<dbReference type="Gene3D" id="3.30.465.10">
    <property type="match status" value="1"/>
</dbReference>
<evidence type="ECO:0000313" key="5">
    <source>
        <dbReference type="Proteomes" id="UP000316425"/>
    </source>
</evidence>
<evidence type="ECO:0000256" key="2">
    <source>
        <dbReference type="ARBA" id="ARBA00023002"/>
    </source>
</evidence>
<keyword evidence="5" id="KW-1185">Reference proteome</keyword>
<accession>A0A556P6K4</accession>
<dbReference type="NCBIfam" id="TIGR01679">
    <property type="entry name" value="bact_FAD_ox"/>
    <property type="match status" value="1"/>
</dbReference>
<dbReference type="InterPro" id="IPR016169">
    <property type="entry name" value="FAD-bd_PCMH_sub2"/>
</dbReference>
<dbReference type="PANTHER" id="PTHR43762:SF1">
    <property type="entry name" value="D-ARABINONO-1,4-LACTONE OXIDASE"/>
    <property type="match status" value="1"/>
</dbReference>
<keyword evidence="1" id="KW-0285">Flavoprotein</keyword>
<dbReference type="SUPFAM" id="SSF56176">
    <property type="entry name" value="FAD-binding/transporter-associated domain-like"/>
    <property type="match status" value="1"/>
</dbReference>
<evidence type="ECO:0000313" key="4">
    <source>
        <dbReference type="EMBL" id="TSJ60031.1"/>
    </source>
</evidence>
<dbReference type="PROSITE" id="PS51387">
    <property type="entry name" value="FAD_PCMH"/>
    <property type="match status" value="1"/>
</dbReference>
<dbReference type="Pfam" id="PF01565">
    <property type="entry name" value="FAD_binding_4"/>
    <property type="match status" value="1"/>
</dbReference>
<dbReference type="OrthoDB" id="9800184at2"/>
<dbReference type="AlphaFoldDB" id="A0A556P6K4"/>
<comment type="caution">
    <text evidence="4">The sequence shown here is derived from an EMBL/GenBank/DDBJ whole genome shotgun (WGS) entry which is preliminary data.</text>
</comment>
<organism evidence="4 5">
    <name type="scientific">Allobacillus salarius</name>
    <dbReference type="NCBI Taxonomy" id="1955272"/>
    <lineage>
        <taxon>Bacteria</taxon>
        <taxon>Bacillati</taxon>
        <taxon>Bacillota</taxon>
        <taxon>Bacilli</taxon>
        <taxon>Bacillales</taxon>
        <taxon>Bacillaceae</taxon>
        <taxon>Allobacillus</taxon>
    </lineage>
</organism>
<dbReference type="PIRSF" id="PIRSF000136">
    <property type="entry name" value="LGO_GLO"/>
    <property type="match status" value="1"/>
</dbReference>
<dbReference type="Gene3D" id="1.10.45.10">
    <property type="entry name" value="Vanillyl-alcohol Oxidase, Chain A, domain 4"/>
    <property type="match status" value="1"/>
</dbReference>
<dbReference type="Pfam" id="PF04030">
    <property type="entry name" value="ALO"/>
    <property type="match status" value="1"/>
</dbReference>
<dbReference type="InterPro" id="IPR016167">
    <property type="entry name" value="FAD-bd_PCMH_sub1"/>
</dbReference>
<feature type="domain" description="FAD-binding PCMH-type" evidence="3">
    <location>
        <begin position="20"/>
        <end position="190"/>
    </location>
</feature>
<dbReference type="Gene3D" id="3.30.70.2520">
    <property type="match status" value="1"/>
</dbReference>
<dbReference type="Proteomes" id="UP000316425">
    <property type="component" value="Unassembled WGS sequence"/>
</dbReference>
<dbReference type="InterPro" id="IPR007173">
    <property type="entry name" value="ALO_C"/>
</dbReference>
<dbReference type="InterPro" id="IPR016166">
    <property type="entry name" value="FAD-bd_PCMH"/>
</dbReference>
<dbReference type="InterPro" id="IPR016171">
    <property type="entry name" value="Vanillyl_alc_oxidase_C-sub2"/>
</dbReference>
<proteinExistence type="predicted"/>
<name>A0A556P6K4_9BACI</name>
<sequence length="449" mass="51742">MFSLIKQEQGKKWRNWAETHEGKPESTFYPSSVDEVISIVKEAANQGKKIRVIGAGHSFTNLVGTEQWLVSLDQLTGIEQIDEATNTVTVFGGTRLYQLGKELDRLGYAQENLGDINVQSIAGAISTGTHGTGLSFGNIPTQVEALTFVTASGEILTISEEENTNYFKASLVSLGTFGIIVKVKLKVVECPVYEYRCEKVNYPLFVEKLDNYIKNNRHFEFYIFPYSDLVQVKRMNISENKPERLFFHHCKDLVMENYLLYVLSTGCKWFPKRSRMISKLLAKGISETNITANSHQLFATPRLVKFTEIEYCIPLHYLKPALDEVRACIEEKNHEVHFPIECRVVNADDIWLSPSYKRESAYIAFHMFKGMPYESYFRDMEAIMRKYEGRPHWAKMHNMNQEDLQNLYPKLPDFLTIREELDPDGMFLNEYLEEKLGKARVEKEPVEMG</sequence>
<evidence type="ECO:0000256" key="1">
    <source>
        <dbReference type="ARBA" id="ARBA00022630"/>
    </source>
</evidence>
<dbReference type="GO" id="GO:0071949">
    <property type="term" value="F:FAD binding"/>
    <property type="evidence" value="ECO:0007669"/>
    <property type="project" value="InterPro"/>
</dbReference>
<dbReference type="RefSeq" id="WP_144089646.1">
    <property type="nucleotide sequence ID" value="NZ_VMHE01000038.1"/>
</dbReference>
<dbReference type="Gene3D" id="3.30.43.10">
    <property type="entry name" value="Uridine Diphospho-n-acetylenolpyruvylglucosamine Reductase, domain 2"/>
    <property type="match status" value="1"/>
</dbReference>
<gene>
    <name evidence="4" type="ORF">FPQ13_12425</name>
</gene>
<protein>
    <submittedName>
        <fullName evidence="4">FAD-binding protein</fullName>
    </submittedName>
</protein>
<evidence type="ECO:0000259" key="3">
    <source>
        <dbReference type="PROSITE" id="PS51387"/>
    </source>
</evidence>
<dbReference type="InterPro" id="IPR010031">
    <property type="entry name" value="FAD_lactone_oxidase-like"/>
</dbReference>